<evidence type="ECO:0000256" key="1">
    <source>
        <dbReference type="SAM" id="MobiDB-lite"/>
    </source>
</evidence>
<name>A0ABP0G046_CLALP</name>
<sequence>MNTRDQDPPKVNKFRICLRVCNRRRPPENDPAANESQSEPEPDEPRMVRRRRIFRLFRRRQDVSPKCFSTKSNSVK</sequence>
<feature type="region of interest" description="Disordered" evidence="1">
    <location>
        <begin position="23"/>
        <end position="48"/>
    </location>
</feature>
<proteinExistence type="predicted"/>
<protein>
    <submittedName>
        <fullName evidence="2">Uncharacterized protein</fullName>
    </submittedName>
</protein>
<keyword evidence="3" id="KW-1185">Reference proteome</keyword>
<evidence type="ECO:0000313" key="2">
    <source>
        <dbReference type="EMBL" id="CAK8685205.1"/>
    </source>
</evidence>
<dbReference type="EMBL" id="CAWYQH010000099">
    <property type="protein sequence ID" value="CAK8685205.1"/>
    <property type="molecule type" value="Genomic_DNA"/>
</dbReference>
<gene>
    <name evidence="2" type="ORF">CVLEPA_LOCUS16348</name>
</gene>
<accession>A0ABP0G046</accession>
<comment type="caution">
    <text evidence="2">The sequence shown here is derived from an EMBL/GenBank/DDBJ whole genome shotgun (WGS) entry which is preliminary data.</text>
</comment>
<reference evidence="2 3" key="1">
    <citation type="submission" date="2024-02" db="EMBL/GenBank/DDBJ databases">
        <authorList>
            <person name="Daric V."/>
            <person name="Darras S."/>
        </authorList>
    </citation>
    <scope>NUCLEOTIDE SEQUENCE [LARGE SCALE GENOMIC DNA]</scope>
</reference>
<evidence type="ECO:0000313" key="3">
    <source>
        <dbReference type="Proteomes" id="UP001642483"/>
    </source>
</evidence>
<dbReference type="Proteomes" id="UP001642483">
    <property type="component" value="Unassembled WGS sequence"/>
</dbReference>
<organism evidence="2 3">
    <name type="scientific">Clavelina lepadiformis</name>
    <name type="common">Light-bulb sea squirt</name>
    <name type="synonym">Ascidia lepadiformis</name>
    <dbReference type="NCBI Taxonomy" id="159417"/>
    <lineage>
        <taxon>Eukaryota</taxon>
        <taxon>Metazoa</taxon>
        <taxon>Chordata</taxon>
        <taxon>Tunicata</taxon>
        <taxon>Ascidiacea</taxon>
        <taxon>Aplousobranchia</taxon>
        <taxon>Clavelinidae</taxon>
        <taxon>Clavelina</taxon>
    </lineage>
</organism>